<sequence>MENLVQKDIQSYSYYNGDKLIEIYLISTQDINIKLRIASTCIDMRYNYNKNNRRTWMSSFGVKILIRYLFFLFTQLYIKIHLTSSSIFSEVNFWKYFYNTFVYLEFTLIVINTDVIFKLSFQSINAFINPKYIFTSSWVLLWWIRHNASVFFFFFWKDKYLFDIYSATQFKCKLFCKQICLFCDYKYRTKFVYKMFFFLNLFLLLFVVRIFIFVVQHDCGCCGVECFFPIWFGP</sequence>
<gene>
    <name evidence="2" type="ORF">AGLY_011284</name>
</gene>
<comment type="caution">
    <text evidence="2">The sequence shown here is derived from an EMBL/GenBank/DDBJ whole genome shotgun (WGS) entry which is preliminary data.</text>
</comment>
<keyword evidence="1" id="KW-1133">Transmembrane helix</keyword>
<dbReference type="EMBL" id="VYZN01000042">
    <property type="protein sequence ID" value="KAE9530822.1"/>
    <property type="molecule type" value="Genomic_DNA"/>
</dbReference>
<feature type="transmembrane region" description="Helical" evidence="1">
    <location>
        <begin position="60"/>
        <end position="80"/>
    </location>
</feature>
<name>A0A6G0TDE4_APHGL</name>
<organism evidence="2 3">
    <name type="scientific">Aphis glycines</name>
    <name type="common">Soybean aphid</name>
    <dbReference type="NCBI Taxonomy" id="307491"/>
    <lineage>
        <taxon>Eukaryota</taxon>
        <taxon>Metazoa</taxon>
        <taxon>Ecdysozoa</taxon>
        <taxon>Arthropoda</taxon>
        <taxon>Hexapoda</taxon>
        <taxon>Insecta</taxon>
        <taxon>Pterygota</taxon>
        <taxon>Neoptera</taxon>
        <taxon>Paraneoptera</taxon>
        <taxon>Hemiptera</taxon>
        <taxon>Sternorrhyncha</taxon>
        <taxon>Aphidomorpha</taxon>
        <taxon>Aphidoidea</taxon>
        <taxon>Aphididae</taxon>
        <taxon>Aphidini</taxon>
        <taxon>Aphis</taxon>
        <taxon>Aphis</taxon>
    </lineage>
</organism>
<feature type="transmembrane region" description="Helical" evidence="1">
    <location>
        <begin position="195"/>
        <end position="215"/>
    </location>
</feature>
<evidence type="ECO:0000313" key="2">
    <source>
        <dbReference type="EMBL" id="KAE9530822.1"/>
    </source>
</evidence>
<feature type="transmembrane region" description="Helical" evidence="1">
    <location>
        <begin position="100"/>
        <end position="121"/>
    </location>
</feature>
<dbReference type="Proteomes" id="UP000475862">
    <property type="component" value="Unassembled WGS sequence"/>
</dbReference>
<protein>
    <submittedName>
        <fullName evidence="2">Uncharacterized protein</fullName>
    </submittedName>
</protein>
<feature type="transmembrane region" description="Helical" evidence="1">
    <location>
        <begin position="133"/>
        <end position="156"/>
    </location>
</feature>
<keyword evidence="1" id="KW-0812">Transmembrane</keyword>
<evidence type="ECO:0000256" key="1">
    <source>
        <dbReference type="SAM" id="Phobius"/>
    </source>
</evidence>
<accession>A0A6G0TDE4</accession>
<keyword evidence="1" id="KW-0472">Membrane</keyword>
<proteinExistence type="predicted"/>
<dbReference type="AlphaFoldDB" id="A0A6G0TDE4"/>
<keyword evidence="3" id="KW-1185">Reference proteome</keyword>
<reference evidence="2 3" key="1">
    <citation type="submission" date="2019-08" db="EMBL/GenBank/DDBJ databases">
        <title>The genome of the soybean aphid Biotype 1, its phylome, world population structure and adaptation to the North American continent.</title>
        <authorList>
            <person name="Giordano R."/>
            <person name="Donthu R.K."/>
            <person name="Hernandez A.G."/>
            <person name="Wright C.L."/>
            <person name="Zimin A.V."/>
        </authorList>
    </citation>
    <scope>NUCLEOTIDE SEQUENCE [LARGE SCALE GENOMIC DNA]</scope>
    <source>
        <tissue evidence="2">Whole aphids</tissue>
    </source>
</reference>
<evidence type="ECO:0000313" key="3">
    <source>
        <dbReference type="Proteomes" id="UP000475862"/>
    </source>
</evidence>